<dbReference type="InterPro" id="IPR050392">
    <property type="entry name" value="Collagen/C1q_domain"/>
</dbReference>
<dbReference type="Gene3D" id="2.60.120.40">
    <property type="match status" value="1"/>
</dbReference>
<dbReference type="Ensembl" id="ENSZALT00000023111.1">
    <property type="protein sequence ID" value="ENSZALP00000017347.1"/>
    <property type="gene ID" value="ENSZALG00000014026.1"/>
</dbReference>
<feature type="compositionally biased region" description="Pro residues" evidence="6">
    <location>
        <begin position="114"/>
        <end position="126"/>
    </location>
</feature>
<comment type="subcellular location">
    <subcellularLocation>
        <location evidence="1">Secreted</location>
    </subcellularLocation>
</comment>
<proteinExistence type="predicted"/>
<dbReference type="OrthoDB" id="9889709at2759"/>
<dbReference type="FunFam" id="2.60.120.40:FF:000001">
    <property type="entry name" value="Complement C1q B chain"/>
    <property type="match status" value="1"/>
</dbReference>
<evidence type="ECO:0000256" key="5">
    <source>
        <dbReference type="ARBA" id="ARBA00023278"/>
    </source>
</evidence>
<feature type="domain" description="C1q" evidence="7">
    <location>
        <begin position="220"/>
        <end position="356"/>
    </location>
</feature>
<evidence type="ECO:0000259" key="7">
    <source>
        <dbReference type="PROSITE" id="PS50871"/>
    </source>
</evidence>
<evidence type="ECO:0000256" key="1">
    <source>
        <dbReference type="ARBA" id="ARBA00004613"/>
    </source>
</evidence>
<evidence type="ECO:0000313" key="8">
    <source>
        <dbReference type="Ensembl" id="ENSZALP00000017347.1"/>
    </source>
</evidence>
<dbReference type="InterPro" id="IPR001073">
    <property type="entry name" value="C1q_dom"/>
</dbReference>
<evidence type="ECO:0000313" key="9">
    <source>
        <dbReference type="Proteomes" id="UP000694413"/>
    </source>
</evidence>
<dbReference type="CTD" id="114898"/>
<keyword evidence="4" id="KW-0176">Collagen</keyword>
<evidence type="ECO:0000256" key="2">
    <source>
        <dbReference type="ARBA" id="ARBA00022525"/>
    </source>
</evidence>
<keyword evidence="2" id="KW-0964">Secreted</keyword>
<keyword evidence="5" id="KW-0379">Hydroxylation</keyword>
<dbReference type="GO" id="GO:0005581">
    <property type="term" value="C:collagen trimer"/>
    <property type="evidence" value="ECO:0007669"/>
    <property type="project" value="UniProtKB-KW"/>
</dbReference>
<feature type="compositionally biased region" description="Basic and acidic residues" evidence="6">
    <location>
        <begin position="140"/>
        <end position="158"/>
    </location>
</feature>
<protein>
    <submittedName>
        <fullName evidence="8">C1q and TNF related 2</fullName>
    </submittedName>
</protein>
<dbReference type="Proteomes" id="UP000694413">
    <property type="component" value="Unassembled WGS sequence"/>
</dbReference>
<organism evidence="8 9">
    <name type="scientific">Zonotrichia albicollis</name>
    <name type="common">White-throated sparrow</name>
    <name type="synonym">Fringilla albicollis</name>
    <dbReference type="NCBI Taxonomy" id="44394"/>
    <lineage>
        <taxon>Eukaryota</taxon>
        <taxon>Metazoa</taxon>
        <taxon>Chordata</taxon>
        <taxon>Craniata</taxon>
        <taxon>Vertebrata</taxon>
        <taxon>Euteleostomi</taxon>
        <taxon>Archelosauria</taxon>
        <taxon>Archosauria</taxon>
        <taxon>Dinosauria</taxon>
        <taxon>Saurischia</taxon>
        <taxon>Theropoda</taxon>
        <taxon>Coelurosauria</taxon>
        <taxon>Aves</taxon>
        <taxon>Neognathae</taxon>
        <taxon>Neoaves</taxon>
        <taxon>Telluraves</taxon>
        <taxon>Australaves</taxon>
        <taxon>Passeriformes</taxon>
        <taxon>Passerellidae</taxon>
        <taxon>Zonotrichia</taxon>
    </lineage>
</organism>
<dbReference type="KEGG" id="zab:102064822"/>
<gene>
    <name evidence="8" type="primary">C1QTNF2</name>
</gene>
<sequence>MATDTELEKSKFDKKYWSELENSVSQVLGIASHQSKQLPHPARTSQIISHFPASFDTSHASGALRLLIPSAPTGCAMISAVLLLWTVPCVANHILGGFAKRQLQDGAQLACSLPGPPGPPGPPGLPGTPGTVGRMGFPGKDGKDGQDGDKGEHGDEGPQGRTGNPGKPGPKGKAGAIGKAGPRGPKGLKGSPGKSGAPGKKGPKGSRGEAGLPGPCSCGAGRARSAFSVAVSTSYPRERLPIKFDRILMNEGGHYNASSGKFICSIPGIYYFTYDITLANKHLAIGLVHNGQYRIKTFDANTGNHDVASGSTILALKQEDEVWLQIFYSEQNGLFYDPYWTDSLFTGFLIYPDQDYLNEV</sequence>
<evidence type="ECO:0000256" key="4">
    <source>
        <dbReference type="ARBA" id="ARBA00023119"/>
    </source>
</evidence>
<name>A0A8D2QHJ7_ZONAL</name>
<dbReference type="PANTHER" id="PTHR15427">
    <property type="entry name" value="EMILIN ELASTIN MICROFIBRIL INTERFACE-LOCATED PROTEIN ELASTIN MICROFIBRIL INTERFACER"/>
    <property type="match status" value="1"/>
</dbReference>
<reference evidence="8" key="2">
    <citation type="submission" date="2025-09" db="UniProtKB">
        <authorList>
            <consortium name="Ensembl"/>
        </authorList>
    </citation>
    <scope>IDENTIFICATION</scope>
</reference>
<dbReference type="Pfam" id="PF00386">
    <property type="entry name" value="C1q"/>
    <property type="match status" value="1"/>
</dbReference>
<dbReference type="InterPro" id="IPR008160">
    <property type="entry name" value="Collagen"/>
</dbReference>
<evidence type="ECO:0000256" key="3">
    <source>
        <dbReference type="ARBA" id="ARBA00022729"/>
    </source>
</evidence>
<feature type="compositionally biased region" description="Low complexity" evidence="6">
    <location>
        <begin position="171"/>
        <end position="200"/>
    </location>
</feature>
<dbReference type="AlphaFoldDB" id="A0A8D2QHJ7"/>
<dbReference type="PROSITE" id="PS50871">
    <property type="entry name" value="C1Q"/>
    <property type="match status" value="1"/>
</dbReference>
<dbReference type="PRINTS" id="PR00007">
    <property type="entry name" value="COMPLEMNTC1Q"/>
</dbReference>
<dbReference type="SUPFAM" id="SSF49842">
    <property type="entry name" value="TNF-like"/>
    <property type="match status" value="1"/>
</dbReference>
<evidence type="ECO:0000256" key="6">
    <source>
        <dbReference type="SAM" id="MobiDB-lite"/>
    </source>
</evidence>
<keyword evidence="3" id="KW-0732">Signal</keyword>
<dbReference type="InterPro" id="IPR008983">
    <property type="entry name" value="Tumour_necrosis_fac-like_dom"/>
</dbReference>
<dbReference type="GO" id="GO:0005576">
    <property type="term" value="C:extracellular region"/>
    <property type="evidence" value="ECO:0007669"/>
    <property type="project" value="UniProtKB-SubCell"/>
</dbReference>
<keyword evidence="9" id="KW-1185">Reference proteome</keyword>
<dbReference type="Pfam" id="PF01391">
    <property type="entry name" value="Collagen"/>
    <property type="match status" value="1"/>
</dbReference>
<feature type="region of interest" description="Disordered" evidence="6">
    <location>
        <begin position="110"/>
        <end position="213"/>
    </location>
</feature>
<reference evidence="8" key="1">
    <citation type="submission" date="2025-08" db="UniProtKB">
        <authorList>
            <consortium name="Ensembl"/>
        </authorList>
    </citation>
    <scope>IDENTIFICATION</scope>
</reference>
<dbReference type="SMART" id="SM00110">
    <property type="entry name" value="C1Q"/>
    <property type="match status" value="1"/>
</dbReference>
<accession>A0A8D2QHJ7</accession>
<dbReference type="PANTHER" id="PTHR15427:SF28">
    <property type="entry name" value="COMPLEMENT C1Q TUMOR NECROSIS FACTOR-RELATED PROTEIN 2"/>
    <property type="match status" value="1"/>
</dbReference>